<name>A0ABS3M2K8_9BACT</name>
<dbReference type="EMBL" id="JAERMS010000002">
    <property type="protein sequence ID" value="MBO1362424.1"/>
    <property type="molecule type" value="Genomic_DNA"/>
</dbReference>
<gene>
    <name evidence="2" type="ORF">JHU38_01270</name>
</gene>
<dbReference type="InterPro" id="IPR023214">
    <property type="entry name" value="HAD_sf"/>
</dbReference>
<dbReference type="InterPro" id="IPR036412">
    <property type="entry name" value="HAD-like_sf"/>
</dbReference>
<dbReference type="Proteomes" id="UP000664265">
    <property type="component" value="Unassembled WGS sequence"/>
</dbReference>
<evidence type="ECO:0000313" key="3">
    <source>
        <dbReference type="Proteomes" id="UP000664265"/>
    </source>
</evidence>
<organism evidence="2 3">
    <name type="scientific">Prevotella illustrans</name>
    <dbReference type="NCBI Taxonomy" id="2800387"/>
    <lineage>
        <taxon>Bacteria</taxon>
        <taxon>Pseudomonadati</taxon>
        <taxon>Bacteroidota</taxon>
        <taxon>Bacteroidia</taxon>
        <taxon>Bacteroidales</taxon>
        <taxon>Prevotellaceae</taxon>
        <taxon>Prevotella</taxon>
    </lineage>
</organism>
<dbReference type="SUPFAM" id="SSF56784">
    <property type="entry name" value="HAD-like"/>
    <property type="match status" value="1"/>
</dbReference>
<reference evidence="2 3" key="1">
    <citation type="submission" date="2021-01" db="EMBL/GenBank/DDBJ databases">
        <title>Prevotella A2931 sp. nov.</title>
        <authorList>
            <person name="Buhl M."/>
            <person name="Oberhettinger P."/>
        </authorList>
    </citation>
    <scope>NUCLEOTIDE SEQUENCE [LARGE SCALE GENOMIC DNA]</scope>
    <source>
        <strain evidence="2 3">A2931</strain>
    </source>
</reference>
<proteinExistence type="predicted"/>
<evidence type="ECO:0000256" key="1">
    <source>
        <dbReference type="ARBA" id="ARBA00022801"/>
    </source>
</evidence>
<keyword evidence="1" id="KW-0378">Hydrolase</keyword>
<keyword evidence="3" id="KW-1185">Reference proteome</keyword>
<dbReference type="Pfam" id="PF00702">
    <property type="entry name" value="Hydrolase"/>
    <property type="match status" value="1"/>
</dbReference>
<dbReference type="PANTHER" id="PTHR43316:SF8">
    <property type="entry name" value="HAD FAMILY HYDROLASE"/>
    <property type="match status" value="1"/>
</dbReference>
<dbReference type="SFLD" id="SFLDG01129">
    <property type="entry name" value="C1.5:_HAD__Beta-PGM__Phosphata"/>
    <property type="match status" value="1"/>
</dbReference>
<sequence length="229" mass="25628">MKIKVIAFDADDTLWDCQSYFDKVETQYTSILSAYGTAEQVKSCLFKTETANMPALGYGCKAFTISLVENAIKMSRGDIPASAIADIVTLGKSLLNIPAHPLPQVEDTLNFFRKHTPFKLAVFTKGELLDQENKLKRSGLTSYFHHVKIVSDKTPAEFQNLCETLHARPQDLLMVGNSLKSDIIPALQIGAHAVHIPFHTTWLHESVDDFVHNDLITIQHFSELLQICL</sequence>
<protein>
    <submittedName>
        <fullName evidence="2">HAD hydrolase-like protein</fullName>
    </submittedName>
</protein>
<accession>A0ABS3M2K8</accession>
<dbReference type="SFLD" id="SFLDS00003">
    <property type="entry name" value="Haloacid_Dehalogenase"/>
    <property type="match status" value="1"/>
</dbReference>
<dbReference type="Gene3D" id="1.10.150.240">
    <property type="entry name" value="Putative phosphatase, domain 2"/>
    <property type="match status" value="1"/>
</dbReference>
<comment type="caution">
    <text evidence="2">The sequence shown here is derived from an EMBL/GenBank/DDBJ whole genome shotgun (WGS) entry which is preliminary data.</text>
</comment>
<dbReference type="PANTHER" id="PTHR43316">
    <property type="entry name" value="HYDROLASE, HALOACID DELAHOGENASE-RELATED"/>
    <property type="match status" value="1"/>
</dbReference>
<evidence type="ECO:0000313" key="2">
    <source>
        <dbReference type="EMBL" id="MBO1362424.1"/>
    </source>
</evidence>
<dbReference type="InterPro" id="IPR051540">
    <property type="entry name" value="S-2-haloacid_dehalogenase"/>
</dbReference>
<dbReference type="RefSeq" id="WP_107582494.1">
    <property type="nucleotide sequence ID" value="NZ_JAERMS010000002.1"/>
</dbReference>
<dbReference type="Gene3D" id="3.40.50.1000">
    <property type="entry name" value="HAD superfamily/HAD-like"/>
    <property type="match status" value="1"/>
</dbReference>
<dbReference type="InterPro" id="IPR023198">
    <property type="entry name" value="PGP-like_dom2"/>
</dbReference>